<dbReference type="eggNOG" id="ENOG502QW6X">
    <property type="taxonomic scope" value="Eukaryota"/>
</dbReference>
<dbReference type="OrthoDB" id="6344460at2759"/>
<dbReference type="PANTHER" id="PTHR21715:SF3">
    <property type="entry name" value="WW DOMAIN-CONTAINING PROTEIN"/>
    <property type="match status" value="1"/>
</dbReference>
<dbReference type="InterPro" id="IPR036020">
    <property type="entry name" value="WW_dom_sf"/>
</dbReference>
<dbReference type="InterPro" id="IPR053233">
    <property type="entry name" value="ABRA-related"/>
</dbReference>
<organism evidence="4">
    <name type="scientific">Micromonas pusilla (strain CCMP1545)</name>
    <name type="common">Picoplanktonic green alga</name>
    <dbReference type="NCBI Taxonomy" id="564608"/>
    <lineage>
        <taxon>Eukaryota</taxon>
        <taxon>Viridiplantae</taxon>
        <taxon>Chlorophyta</taxon>
        <taxon>Mamiellophyceae</taxon>
        <taxon>Mamiellales</taxon>
        <taxon>Mamiellaceae</taxon>
        <taxon>Micromonas</taxon>
    </lineage>
</organism>
<keyword evidence="4" id="KW-1185">Reference proteome</keyword>
<dbReference type="STRING" id="564608.C1MVL6"/>
<dbReference type="GeneID" id="9685497"/>
<proteinExistence type="predicted"/>
<feature type="region of interest" description="Disordered" evidence="1">
    <location>
        <begin position="1"/>
        <end position="34"/>
    </location>
</feature>
<sequence>MRKQSEDAAETSRLSDAYASDNQEILEEAGSDYEPAEEEVIEYARWLGIAAKEDATMLWIAREGLAAPLPEGWKPCRTGDGQVYYFNFDTGASSWDHPMDEAFRAKVEEARASATTA</sequence>
<feature type="non-terminal residue" evidence="3">
    <location>
        <position position="117"/>
    </location>
</feature>
<evidence type="ECO:0000313" key="4">
    <source>
        <dbReference type="Proteomes" id="UP000001876"/>
    </source>
</evidence>
<dbReference type="PROSITE" id="PS01159">
    <property type="entry name" value="WW_DOMAIN_1"/>
    <property type="match status" value="1"/>
</dbReference>
<dbReference type="InterPro" id="IPR001202">
    <property type="entry name" value="WW_dom"/>
</dbReference>
<dbReference type="SMART" id="SM00456">
    <property type="entry name" value="WW"/>
    <property type="match status" value="1"/>
</dbReference>
<dbReference type="Gene3D" id="3.30.1470.10">
    <property type="entry name" value="Photosystem I PsaD, reaction center subunit II"/>
    <property type="match status" value="1"/>
</dbReference>
<dbReference type="EMBL" id="GG663741">
    <property type="protein sequence ID" value="EEH55726.1"/>
    <property type="molecule type" value="Genomic_DNA"/>
</dbReference>
<dbReference type="PROSITE" id="PS50020">
    <property type="entry name" value="WW_DOMAIN_2"/>
    <property type="match status" value="1"/>
</dbReference>
<evidence type="ECO:0000313" key="3">
    <source>
        <dbReference type="EMBL" id="EEH55726.1"/>
    </source>
</evidence>
<dbReference type="KEGG" id="mpp:MICPUCDRAFT_18279"/>
<protein>
    <submittedName>
        <fullName evidence="3">Predicted protein</fullName>
    </submittedName>
</protein>
<reference evidence="3 4" key="1">
    <citation type="journal article" date="2009" name="Science">
        <title>Green evolution and dynamic adaptations revealed by genomes of the marine picoeukaryotes Micromonas.</title>
        <authorList>
            <person name="Worden A.Z."/>
            <person name="Lee J.H."/>
            <person name="Mock T."/>
            <person name="Rouze P."/>
            <person name="Simmons M.P."/>
            <person name="Aerts A.L."/>
            <person name="Allen A.E."/>
            <person name="Cuvelier M.L."/>
            <person name="Derelle E."/>
            <person name="Everett M.V."/>
            <person name="Foulon E."/>
            <person name="Grimwood J."/>
            <person name="Gundlach H."/>
            <person name="Henrissat B."/>
            <person name="Napoli C."/>
            <person name="McDonald S.M."/>
            <person name="Parker M.S."/>
            <person name="Rombauts S."/>
            <person name="Salamov A."/>
            <person name="Von Dassow P."/>
            <person name="Badger J.H."/>
            <person name="Coutinho P.M."/>
            <person name="Demir E."/>
            <person name="Dubchak I."/>
            <person name="Gentemann C."/>
            <person name="Eikrem W."/>
            <person name="Gready J.E."/>
            <person name="John U."/>
            <person name="Lanier W."/>
            <person name="Lindquist E.A."/>
            <person name="Lucas S."/>
            <person name="Mayer K.F."/>
            <person name="Moreau H."/>
            <person name="Not F."/>
            <person name="Otillar R."/>
            <person name="Panaud O."/>
            <person name="Pangilinan J."/>
            <person name="Paulsen I."/>
            <person name="Piegu B."/>
            <person name="Poliakov A."/>
            <person name="Robbens S."/>
            <person name="Schmutz J."/>
            <person name="Toulza E."/>
            <person name="Wyss T."/>
            <person name="Zelensky A."/>
            <person name="Zhou K."/>
            <person name="Armbrust E.V."/>
            <person name="Bhattacharya D."/>
            <person name="Goodenough U.W."/>
            <person name="Van de Peer Y."/>
            <person name="Grigoriev I.V."/>
        </authorList>
    </citation>
    <scope>NUCLEOTIDE SEQUENCE [LARGE SCALE GENOMIC DNA]</scope>
    <source>
        <strain evidence="3 4">CCMP1545</strain>
    </source>
</reference>
<gene>
    <name evidence="3" type="ORF">MICPUCDRAFT_18279</name>
</gene>
<dbReference type="Pfam" id="PF00397">
    <property type="entry name" value="WW"/>
    <property type="match status" value="1"/>
</dbReference>
<name>C1MVL6_MICPC</name>
<dbReference type="CDD" id="cd00201">
    <property type="entry name" value="WW"/>
    <property type="match status" value="1"/>
</dbReference>
<accession>C1MVL6</accession>
<dbReference type="PANTHER" id="PTHR21715">
    <property type="entry name" value="RH04127P"/>
    <property type="match status" value="1"/>
</dbReference>
<feature type="domain" description="WW" evidence="2">
    <location>
        <begin position="67"/>
        <end position="100"/>
    </location>
</feature>
<dbReference type="SUPFAM" id="SSF51045">
    <property type="entry name" value="WW domain"/>
    <property type="match status" value="1"/>
</dbReference>
<feature type="compositionally biased region" description="Acidic residues" evidence="1">
    <location>
        <begin position="24"/>
        <end position="34"/>
    </location>
</feature>
<evidence type="ECO:0000256" key="1">
    <source>
        <dbReference type="SAM" id="MobiDB-lite"/>
    </source>
</evidence>
<dbReference type="Proteomes" id="UP000001876">
    <property type="component" value="Unassembled WGS sequence"/>
</dbReference>
<dbReference type="AlphaFoldDB" id="C1MVL6"/>
<evidence type="ECO:0000259" key="2">
    <source>
        <dbReference type="PROSITE" id="PS50020"/>
    </source>
</evidence>
<dbReference type="RefSeq" id="XP_003059774.1">
    <property type="nucleotide sequence ID" value="XM_003059728.1"/>
</dbReference>